<sequence>MNNLAVTYEALGKYNKAAELQVAVLEKRRTLLGEDHPSTLTTMNNLASTYEALGKSEEAAELQVAVLEKRRTLLGEDHPDTLTTMNNLALTYEALGKYNKAREFQVAVLGKTRTLLGEDHPDTLTAMNNLALTYRALGKSKEAVELQVAQGQPWYVQGESRACWVAPFGNSGASRVSDCAMTGAVVTAIAAAQIPVHVVHLRRTRQSAALLVVAVPQDSDGNEGCCPDGEICEGGGGVTTLGGGGGGKTTHKNPPPKTTNPPPPKTTNPPPPKTTTHENPPPTTTHEVTIPKPPPTSAPATSSSQTAAVPTGTPSGSTAPPSPSPGAQNVYTSVDNTEITWEGAWETTTSTCNTTSSAKRCTGESNEDATGSMSYTFTGYSVAMSFASSNVDYNVHINEKAWLFSGGANAFNCTYEVVYSVEIEEVQTINVMITIVDTSNSRRALPGDRLEERADAPWHLDVNDFV</sequence>
<dbReference type="SUPFAM" id="SSF48452">
    <property type="entry name" value="TPR-like"/>
    <property type="match status" value="1"/>
</dbReference>
<gene>
    <name evidence="2" type="ORF">GGX14DRAFT_623263</name>
</gene>
<dbReference type="PANTHER" id="PTHR46082">
    <property type="entry name" value="ATP/GTP-BINDING PROTEIN-RELATED"/>
    <property type="match status" value="1"/>
</dbReference>
<evidence type="ECO:0008006" key="4">
    <source>
        <dbReference type="Google" id="ProtNLM"/>
    </source>
</evidence>
<dbReference type="InterPro" id="IPR053137">
    <property type="entry name" value="NLR-like"/>
</dbReference>
<feature type="compositionally biased region" description="Low complexity" evidence="1">
    <location>
        <begin position="298"/>
        <end position="319"/>
    </location>
</feature>
<evidence type="ECO:0000256" key="1">
    <source>
        <dbReference type="SAM" id="MobiDB-lite"/>
    </source>
</evidence>
<proteinExistence type="predicted"/>
<accession>A0AAD6YCI2</accession>
<organism evidence="2 3">
    <name type="scientific">Mycena pura</name>
    <dbReference type="NCBI Taxonomy" id="153505"/>
    <lineage>
        <taxon>Eukaryota</taxon>
        <taxon>Fungi</taxon>
        <taxon>Dikarya</taxon>
        <taxon>Basidiomycota</taxon>
        <taxon>Agaricomycotina</taxon>
        <taxon>Agaricomycetes</taxon>
        <taxon>Agaricomycetidae</taxon>
        <taxon>Agaricales</taxon>
        <taxon>Marasmiineae</taxon>
        <taxon>Mycenaceae</taxon>
        <taxon>Mycena</taxon>
    </lineage>
</organism>
<feature type="compositionally biased region" description="Pro residues" evidence="1">
    <location>
        <begin position="253"/>
        <end position="283"/>
    </location>
</feature>
<dbReference type="Pfam" id="PF13424">
    <property type="entry name" value="TPR_12"/>
    <property type="match status" value="1"/>
</dbReference>
<dbReference type="Gene3D" id="1.25.40.10">
    <property type="entry name" value="Tetratricopeptide repeat domain"/>
    <property type="match status" value="1"/>
</dbReference>
<dbReference type="Proteomes" id="UP001219525">
    <property type="component" value="Unassembled WGS sequence"/>
</dbReference>
<dbReference type="EMBL" id="JARJCW010000025">
    <property type="protein sequence ID" value="KAJ7211631.1"/>
    <property type="molecule type" value="Genomic_DNA"/>
</dbReference>
<evidence type="ECO:0000313" key="2">
    <source>
        <dbReference type="EMBL" id="KAJ7211631.1"/>
    </source>
</evidence>
<protein>
    <recommendedName>
        <fullName evidence="4">Kinesin light chain</fullName>
    </recommendedName>
</protein>
<dbReference type="InterPro" id="IPR011990">
    <property type="entry name" value="TPR-like_helical_dom_sf"/>
</dbReference>
<keyword evidence="3" id="KW-1185">Reference proteome</keyword>
<reference evidence="2" key="1">
    <citation type="submission" date="2023-03" db="EMBL/GenBank/DDBJ databases">
        <title>Massive genome expansion in bonnet fungi (Mycena s.s.) driven by repeated elements and novel gene families across ecological guilds.</title>
        <authorList>
            <consortium name="Lawrence Berkeley National Laboratory"/>
            <person name="Harder C.B."/>
            <person name="Miyauchi S."/>
            <person name="Viragh M."/>
            <person name="Kuo A."/>
            <person name="Thoen E."/>
            <person name="Andreopoulos B."/>
            <person name="Lu D."/>
            <person name="Skrede I."/>
            <person name="Drula E."/>
            <person name="Henrissat B."/>
            <person name="Morin E."/>
            <person name="Kohler A."/>
            <person name="Barry K."/>
            <person name="LaButti K."/>
            <person name="Morin E."/>
            <person name="Salamov A."/>
            <person name="Lipzen A."/>
            <person name="Mereny Z."/>
            <person name="Hegedus B."/>
            <person name="Baldrian P."/>
            <person name="Stursova M."/>
            <person name="Weitz H."/>
            <person name="Taylor A."/>
            <person name="Grigoriev I.V."/>
            <person name="Nagy L.G."/>
            <person name="Martin F."/>
            <person name="Kauserud H."/>
        </authorList>
    </citation>
    <scope>NUCLEOTIDE SEQUENCE</scope>
    <source>
        <strain evidence="2">9144</strain>
    </source>
</reference>
<dbReference type="PRINTS" id="PR00381">
    <property type="entry name" value="KINESINLIGHT"/>
</dbReference>
<dbReference type="AlphaFoldDB" id="A0AAD6YCI2"/>
<dbReference type="PANTHER" id="PTHR46082:SF11">
    <property type="entry name" value="AAA+ ATPASE DOMAIN-CONTAINING PROTEIN-RELATED"/>
    <property type="match status" value="1"/>
</dbReference>
<name>A0AAD6YCI2_9AGAR</name>
<comment type="caution">
    <text evidence="2">The sequence shown here is derived from an EMBL/GenBank/DDBJ whole genome shotgun (WGS) entry which is preliminary data.</text>
</comment>
<feature type="compositionally biased region" description="Gly residues" evidence="1">
    <location>
        <begin position="237"/>
        <end position="248"/>
    </location>
</feature>
<feature type="region of interest" description="Disordered" evidence="1">
    <location>
        <begin position="237"/>
        <end position="330"/>
    </location>
</feature>
<dbReference type="Pfam" id="PF13374">
    <property type="entry name" value="TPR_10"/>
    <property type="match status" value="2"/>
</dbReference>
<evidence type="ECO:0000313" key="3">
    <source>
        <dbReference type="Proteomes" id="UP001219525"/>
    </source>
</evidence>